<accession>A0A9D1X7X9</accession>
<feature type="signal peptide" evidence="1">
    <location>
        <begin position="1"/>
        <end position="24"/>
    </location>
</feature>
<dbReference type="Pfam" id="PF07313">
    <property type="entry name" value="AmiA-like"/>
    <property type="match status" value="1"/>
</dbReference>
<evidence type="ECO:0000313" key="3">
    <source>
        <dbReference type="Proteomes" id="UP000886740"/>
    </source>
</evidence>
<sequence>MRKLRIGWLLAVGCLLALVATAHARSSERRYSEPEDRRLFEEYMASIKQEASALPMGELMTRTALLFLDKPYVASTLEKEPEGLVINLRELDCTTFMETTLALCRTARLDEPTFDAFCDQLRLIRYREGEIHDYADRLHYMTDWLYVNQRKGIVEDVNQAVGGEPLPLALNFISTHPDSYKQLKGQPELTARIAAQEQAISARSYYYLPKEKIESCAGRIQEGDIVCFVTSIKGLDVTHVGITHWRDGQLTFIHASMSAKKVIVNPESLADYAKAIKSCRGILVIRPCSLE</sequence>
<dbReference type="InterPro" id="IPR010846">
    <property type="entry name" value="AmiA-like"/>
</dbReference>
<dbReference type="Gene3D" id="1.10.3670.10">
    <property type="entry name" value="Putative xylanase like domain"/>
    <property type="match status" value="1"/>
</dbReference>
<dbReference type="Proteomes" id="UP000886740">
    <property type="component" value="Unassembled WGS sequence"/>
</dbReference>
<reference evidence="2" key="1">
    <citation type="journal article" date="2021" name="PeerJ">
        <title>Extensive microbial diversity within the chicken gut microbiome revealed by metagenomics and culture.</title>
        <authorList>
            <person name="Gilroy R."/>
            <person name="Ravi A."/>
            <person name="Getino M."/>
            <person name="Pursley I."/>
            <person name="Horton D.L."/>
            <person name="Alikhan N.F."/>
            <person name="Baker D."/>
            <person name="Gharbi K."/>
            <person name="Hall N."/>
            <person name="Watson M."/>
            <person name="Adriaenssens E.M."/>
            <person name="Foster-Nyarko E."/>
            <person name="Jarju S."/>
            <person name="Secka A."/>
            <person name="Antonio M."/>
            <person name="Oren A."/>
            <person name="Chaudhuri R.R."/>
            <person name="La Ragione R."/>
            <person name="Hildebrand F."/>
            <person name="Pallen M.J."/>
        </authorList>
    </citation>
    <scope>NUCLEOTIDE SEQUENCE</scope>
    <source>
        <strain evidence="2">ChiGjej6B6-14162</strain>
    </source>
</reference>
<dbReference type="EMBL" id="DXEL01000032">
    <property type="protein sequence ID" value="HIX74211.1"/>
    <property type="molecule type" value="Genomic_DNA"/>
</dbReference>
<keyword evidence="1" id="KW-0732">Signal</keyword>
<reference evidence="2" key="2">
    <citation type="submission" date="2021-04" db="EMBL/GenBank/DDBJ databases">
        <authorList>
            <person name="Gilroy R."/>
        </authorList>
    </citation>
    <scope>NUCLEOTIDE SEQUENCE</scope>
    <source>
        <strain evidence="2">ChiGjej6B6-14162</strain>
    </source>
</reference>
<organism evidence="2 3">
    <name type="scientific">Candidatus Parabacteroides intestinipullorum</name>
    <dbReference type="NCBI Taxonomy" id="2838723"/>
    <lineage>
        <taxon>Bacteria</taxon>
        <taxon>Pseudomonadati</taxon>
        <taxon>Bacteroidota</taxon>
        <taxon>Bacteroidia</taxon>
        <taxon>Bacteroidales</taxon>
        <taxon>Tannerellaceae</taxon>
        <taxon>Parabacteroides</taxon>
    </lineage>
</organism>
<dbReference type="AlphaFoldDB" id="A0A9D1X7X9"/>
<dbReference type="Gene3D" id="2.30.260.10">
    <property type="entry name" value="putative xylanase like domain"/>
    <property type="match status" value="1"/>
</dbReference>
<dbReference type="SUPFAM" id="SSF54001">
    <property type="entry name" value="Cysteine proteinases"/>
    <property type="match status" value="1"/>
</dbReference>
<name>A0A9D1X7X9_9BACT</name>
<evidence type="ECO:0000313" key="2">
    <source>
        <dbReference type="EMBL" id="HIX74211.1"/>
    </source>
</evidence>
<gene>
    <name evidence="2" type="ORF">H9977_04110</name>
</gene>
<dbReference type="InterPro" id="IPR038765">
    <property type="entry name" value="Papain-like_cys_pep_sf"/>
</dbReference>
<protein>
    <submittedName>
        <fullName evidence="2">DUF1460 domain-containing protein</fullName>
    </submittedName>
</protein>
<proteinExistence type="predicted"/>
<comment type="caution">
    <text evidence="2">The sequence shown here is derived from an EMBL/GenBank/DDBJ whole genome shotgun (WGS) entry which is preliminary data.</text>
</comment>
<feature type="chain" id="PRO_5038887574" evidence="1">
    <location>
        <begin position="25"/>
        <end position="291"/>
    </location>
</feature>
<evidence type="ECO:0000256" key="1">
    <source>
        <dbReference type="SAM" id="SignalP"/>
    </source>
</evidence>